<proteinExistence type="predicted"/>
<dbReference type="Pfam" id="PF10604">
    <property type="entry name" value="Polyketide_cyc2"/>
    <property type="match status" value="1"/>
</dbReference>
<dbReference type="SUPFAM" id="SSF55961">
    <property type="entry name" value="Bet v1-like"/>
    <property type="match status" value="1"/>
</dbReference>
<dbReference type="EMBL" id="FTNR01000001">
    <property type="protein sequence ID" value="SIR57624.1"/>
    <property type="molecule type" value="Genomic_DNA"/>
</dbReference>
<accession>A0A1N7C2F2</accession>
<dbReference type="Proteomes" id="UP000185936">
    <property type="component" value="Unassembled WGS sequence"/>
</dbReference>
<reference evidence="2" key="1">
    <citation type="submission" date="2017-01" db="EMBL/GenBank/DDBJ databases">
        <authorList>
            <person name="Varghese N."/>
            <person name="Submissions S."/>
        </authorList>
    </citation>
    <scope>NUCLEOTIDE SEQUENCE [LARGE SCALE GENOMIC DNA]</scope>
    <source>
        <strain evidence="2">type strain: HArc-</strain>
    </source>
</reference>
<evidence type="ECO:0000313" key="2">
    <source>
        <dbReference type="Proteomes" id="UP000185936"/>
    </source>
</evidence>
<dbReference type="InterPro" id="IPR023393">
    <property type="entry name" value="START-like_dom_sf"/>
</dbReference>
<keyword evidence="2" id="KW-1185">Reference proteome</keyword>
<dbReference type="OrthoDB" id="262877at2157"/>
<gene>
    <name evidence="1" type="ORF">SAMN05421752_10168</name>
</gene>
<sequence length="135" mass="14870">MQEVTVSRVVDASPVVVSRWLEPATIVEAEGSFTVETIDERADATIVVASGPGMHLPLRFEERDDGLYYTQEGEQGPFAHMETWIDVEDVADGTQVTFRSSVSLAAPLPFGDRIAAWKRKGELTRALEALETEFA</sequence>
<dbReference type="RefSeq" id="WP_076607200.1">
    <property type="nucleotide sequence ID" value="NZ_FTNR01000001.1"/>
</dbReference>
<name>A0A1N7C2F2_9EURY</name>
<organism evidence="1 2">
    <name type="scientific">Natronorubrum thiooxidans</name>
    <dbReference type="NCBI Taxonomy" id="308853"/>
    <lineage>
        <taxon>Archaea</taxon>
        <taxon>Methanobacteriati</taxon>
        <taxon>Methanobacteriota</taxon>
        <taxon>Stenosarchaea group</taxon>
        <taxon>Halobacteria</taxon>
        <taxon>Halobacteriales</taxon>
        <taxon>Natrialbaceae</taxon>
        <taxon>Natronorubrum</taxon>
    </lineage>
</organism>
<dbReference type="AlphaFoldDB" id="A0A1N7C2F2"/>
<dbReference type="InterPro" id="IPR019587">
    <property type="entry name" value="Polyketide_cyclase/dehydratase"/>
</dbReference>
<protein>
    <submittedName>
        <fullName evidence="1">Polyketide cyclase / dehydrase and lipid transport</fullName>
    </submittedName>
</protein>
<evidence type="ECO:0000313" key="1">
    <source>
        <dbReference type="EMBL" id="SIR57624.1"/>
    </source>
</evidence>
<dbReference type="Gene3D" id="3.30.530.20">
    <property type="match status" value="1"/>
</dbReference>